<reference evidence="1" key="1">
    <citation type="journal article" date="2014" name="Int. J. Syst. Evol. Microbiol.">
        <title>Complete genome sequence of Corynebacterium casei LMG S-19264T (=DSM 44701T), isolated from a smear-ripened cheese.</title>
        <authorList>
            <consortium name="US DOE Joint Genome Institute (JGI-PGF)"/>
            <person name="Walter F."/>
            <person name="Albersmeier A."/>
            <person name="Kalinowski J."/>
            <person name="Ruckert C."/>
        </authorList>
    </citation>
    <scope>NUCLEOTIDE SEQUENCE</scope>
    <source>
        <strain evidence="1">CGMCC 1.15758</strain>
    </source>
</reference>
<accession>A0A8J2Z679</accession>
<evidence type="ECO:0000313" key="2">
    <source>
        <dbReference type="Proteomes" id="UP000636949"/>
    </source>
</evidence>
<proteinExistence type="predicted"/>
<protein>
    <recommendedName>
        <fullName evidence="3">Helix-turn-helix domain-containing protein</fullName>
    </recommendedName>
</protein>
<reference evidence="1" key="2">
    <citation type="submission" date="2020-09" db="EMBL/GenBank/DDBJ databases">
        <authorList>
            <person name="Sun Q."/>
            <person name="Zhou Y."/>
        </authorList>
    </citation>
    <scope>NUCLEOTIDE SEQUENCE</scope>
    <source>
        <strain evidence="1">CGMCC 1.15758</strain>
    </source>
</reference>
<dbReference type="AlphaFoldDB" id="A0A8J2Z679"/>
<evidence type="ECO:0000313" key="1">
    <source>
        <dbReference type="EMBL" id="GGG04873.1"/>
    </source>
</evidence>
<organism evidence="1 2">
    <name type="scientific">Cysteiniphilum litorale</name>
    <dbReference type="NCBI Taxonomy" id="2056700"/>
    <lineage>
        <taxon>Bacteria</taxon>
        <taxon>Pseudomonadati</taxon>
        <taxon>Pseudomonadota</taxon>
        <taxon>Gammaproteobacteria</taxon>
        <taxon>Thiotrichales</taxon>
        <taxon>Fastidiosibacteraceae</taxon>
        <taxon>Cysteiniphilum</taxon>
    </lineage>
</organism>
<keyword evidence="2" id="KW-1185">Reference proteome</keyword>
<evidence type="ECO:0008006" key="3">
    <source>
        <dbReference type="Google" id="ProtNLM"/>
    </source>
</evidence>
<comment type="caution">
    <text evidence="1">The sequence shown here is derived from an EMBL/GenBank/DDBJ whole genome shotgun (WGS) entry which is preliminary data.</text>
</comment>
<sequence length="44" mass="5174">MDNQQNKINEAYEMIKDGMPRSVIAKMLGVTENEIDHLQRVVKW</sequence>
<dbReference type="EMBL" id="BMJS01000033">
    <property type="protein sequence ID" value="GGG04873.1"/>
    <property type="molecule type" value="Genomic_DNA"/>
</dbReference>
<dbReference type="RefSeq" id="WP_263479611.1">
    <property type="nucleotide sequence ID" value="NZ_BMJS01000033.1"/>
</dbReference>
<name>A0A8J2Z679_9GAMM</name>
<dbReference type="Proteomes" id="UP000636949">
    <property type="component" value="Unassembled WGS sequence"/>
</dbReference>
<gene>
    <name evidence="1" type="ORF">GCM10010995_22870</name>
</gene>